<keyword evidence="5" id="KW-1185">Reference proteome</keyword>
<comment type="caution">
    <text evidence="4">The sequence shown here is derived from an EMBL/GenBank/DDBJ whole genome shotgun (WGS) entry which is preliminary data.</text>
</comment>
<dbReference type="GO" id="GO:0003887">
    <property type="term" value="F:DNA-directed DNA polymerase activity"/>
    <property type="evidence" value="ECO:0007669"/>
    <property type="project" value="UniProtKB-EC"/>
</dbReference>
<comment type="catalytic activity">
    <reaction evidence="3">
        <text>DNA(n) + a 2'-deoxyribonucleoside 5'-triphosphate = DNA(n+1) + diphosphate</text>
        <dbReference type="Rhea" id="RHEA:22508"/>
        <dbReference type="Rhea" id="RHEA-COMP:17339"/>
        <dbReference type="Rhea" id="RHEA-COMP:17340"/>
        <dbReference type="ChEBI" id="CHEBI:33019"/>
        <dbReference type="ChEBI" id="CHEBI:61560"/>
        <dbReference type="ChEBI" id="CHEBI:173112"/>
        <dbReference type="EC" id="2.7.7.7"/>
    </reaction>
</comment>
<proteinExistence type="predicted"/>
<dbReference type="EC" id="2.7.7.7" evidence="1"/>
<organism evidence="4 5">
    <name type="scientific">Natronospira bacteriovora</name>
    <dbReference type="NCBI Taxonomy" id="3069753"/>
    <lineage>
        <taxon>Bacteria</taxon>
        <taxon>Pseudomonadati</taxon>
        <taxon>Pseudomonadota</taxon>
        <taxon>Gammaproteobacteria</taxon>
        <taxon>Natronospirales</taxon>
        <taxon>Natronospiraceae</taxon>
        <taxon>Natronospira</taxon>
    </lineage>
</organism>
<accession>A0ABU0W5F8</accession>
<dbReference type="Pfam" id="PF13177">
    <property type="entry name" value="DNA_pol3_delta2"/>
    <property type="match status" value="1"/>
</dbReference>
<dbReference type="PANTHER" id="PTHR11669">
    <property type="entry name" value="REPLICATION FACTOR C / DNA POLYMERASE III GAMMA-TAU SUBUNIT"/>
    <property type="match status" value="1"/>
</dbReference>
<dbReference type="NCBIfam" id="TIGR00678">
    <property type="entry name" value="holB"/>
    <property type="match status" value="1"/>
</dbReference>
<evidence type="ECO:0000313" key="4">
    <source>
        <dbReference type="EMBL" id="MDQ2069260.1"/>
    </source>
</evidence>
<keyword evidence="4" id="KW-0548">Nucleotidyltransferase</keyword>
<dbReference type="Proteomes" id="UP001239019">
    <property type="component" value="Unassembled WGS sequence"/>
</dbReference>
<evidence type="ECO:0000256" key="3">
    <source>
        <dbReference type="ARBA" id="ARBA00049244"/>
    </source>
</evidence>
<dbReference type="EMBL" id="JAVDDT010000002">
    <property type="protein sequence ID" value="MDQ2069260.1"/>
    <property type="molecule type" value="Genomic_DNA"/>
</dbReference>
<dbReference type="RefSeq" id="WP_306727744.1">
    <property type="nucleotide sequence ID" value="NZ_JAVDDT010000002.1"/>
</dbReference>
<evidence type="ECO:0000256" key="2">
    <source>
        <dbReference type="ARBA" id="ARBA00022932"/>
    </source>
</evidence>
<name>A0ABU0W5F8_9GAMM</name>
<dbReference type="InterPro" id="IPR027417">
    <property type="entry name" value="P-loop_NTPase"/>
</dbReference>
<dbReference type="Gene3D" id="3.40.50.300">
    <property type="entry name" value="P-loop containing nucleotide triphosphate hydrolases"/>
    <property type="match status" value="1"/>
</dbReference>
<dbReference type="SUPFAM" id="SSF52540">
    <property type="entry name" value="P-loop containing nucleoside triphosphate hydrolases"/>
    <property type="match status" value="1"/>
</dbReference>
<evidence type="ECO:0000313" key="5">
    <source>
        <dbReference type="Proteomes" id="UP001239019"/>
    </source>
</evidence>
<dbReference type="PANTHER" id="PTHR11669:SF8">
    <property type="entry name" value="DNA POLYMERASE III SUBUNIT DELTA"/>
    <property type="match status" value="1"/>
</dbReference>
<gene>
    <name evidence="4" type="primary">holB</name>
    <name evidence="4" type="ORF">RBH19_05200</name>
</gene>
<sequence>MTEHSSSESRPCYRPLSWHEPAWQGLMARRDAGRLPHAILLSGPAGVGKAHFARALAQSRLCQQVLANGSACGECNACRQFMAGSHPDWRQIGIDPKRKNILIDQVRALSEWMSLTASGGRGKLAMIDPAERMSNGAANSLLKTLEEPAGDSILLLVSSLPGRLSATVRSRCQQLALSMPARDVARAWLAEQSSASGELETALDLAGGAPFRALNLVEAGVLERARENADALIAIGNGRASIVSTAEAWARQDLVWLLDWWRVWLQAFLRLAQAGQSGAPGLIDGERADLQKILQGIDCSEAHRLLLAIQEGERRVDSANAQLLLESLLGHWARACGVIGQSGRVREVV</sequence>
<reference evidence="4 5" key="1">
    <citation type="submission" date="2023-08" db="EMBL/GenBank/DDBJ databases">
        <title>Whole-genome sequencing of halo(alkali)philic microorganisms from hypersaline lakes.</title>
        <authorList>
            <person name="Sorokin D.Y."/>
            <person name="Abbas B."/>
            <person name="Merkel A.Y."/>
        </authorList>
    </citation>
    <scope>NUCLEOTIDE SEQUENCE [LARGE SCALE GENOMIC DNA]</scope>
    <source>
        <strain evidence="4 5">AB-CW4</strain>
    </source>
</reference>
<keyword evidence="2" id="KW-0239">DNA-directed DNA polymerase</keyword>
<protein>
    <recommendedName>
        <fullName evidence="1">DNA-directed DNA polymerase</fullName>
        <ecNumber evidence="1">2.7.7.7</ecNumber>
    </recommendedName>
</protein>
<keyword evidence="4" id="KW-0808">Transferase</keyword>
<dbReference type="InterPro" id="IPR050238">
    <property type="entry name" value="DNA_Rep/Repair_Clamp_Loader"/>
</dbReference>
<evidence type="ECO:0000256" key="1">
    <source>
        <dbReference type="ARBA" id="ARBA00012417"/>
    </source>
</evidence>
<dbReference type="InterPro" id="IPR004622">
    <property type="entry name" value="DNA_pol_HolB"/>
</dbReference>